<keyword evidence="3" id="KW-1185">Reference proteome</keyword>
<evidence type="ECO:0000259" key="1">
    <source>
        <dbReference type="PROSITE" id="PS51819"/>
    </source>
</evidence>
<dbReference type="AlphaFoldDB" id="A0A370U867"/>
<reference evidence="2 3" key="1">
    <citation type="submission" date="2018-06" db="EMBL/GenBank/DDBJ databases">
        <title>Marinomonas sp. YLB-05 draft genome sequence.</title>
        <authorList>
            <person name="Yu L."/>
            <person name="Tang X."/>
        </authorList>
    </citation>
    <scope>NUCLEOTIDE SEQUENCE [LARGE SCALE GENOMIC DNA]</scope>
    <source>
        <strain evidence="2 3">YLB-05</strain>
    </source>
</reference>
<dbReference type="PROSITE" id="PS51819">
    <property type="entry name" value="VOC"/>
    <property type="match status" value="1"/>
</dbReference>
<dbReference type="InterPro" id="IPR037523">
    <property type="entry name" value="VOC_core"/>
</dbReference>
<sequence length="123" mass="13887">MISRFNHIVLTVSDVEQSVAFYQRALHMVPGVLEDGQRFISFGTQSIYLQTLGQEMRHHPLEGAGNICLVSDWALEEVVEHLTSENIKLLAEPTTKTTPQGVMQSVYFNDLDNNLVEVAVYHQ</sequence>
<comment type="caution">
    <text evidence="2">The sequence shown here is derived from an EMBL/GenBank/DDBJ whole genome shotgun (WGS) entry which is preliminary data.</text>
</comment>
<dbReference type="OrthoDB" id="9812656at2"/>
<name>A0A370U867_9GAMM</name>
<gene>
    <name evidence="2" type="ORF">DN730_12375</name>
</gene>
<dbReference type="InterPro" id="IPR029068">
    <property type="entry name" value="Glyas_Bleomycin-R_OHBP_Dase"/>
</dbReference>
<dbReference type="SUPFAM" id="SSF54593">
    <property type="entry name" value="Glyoxalase/Bleomycin resistance protein/Dihydroxybiphenyl dioxygenase"/>
    <property type="match status" value="1"/>
</dbReference>
<dbReference type="Gene3D" id="3.10.180.10">
    <property type="entry name" value="2,3-Dihydroxybiphenyl 1,2-Dioxygenase, domain 1"/>
    <property type="match status" value="1"/>
</dbReference>
<evidence type="ECO:0000313" key="2">
    <source>
        <dbReference type="EMBL" id="RDL43967.1"/>
    </source>
</evidence>
<dbReference type="RefSeq" id="WP_115468452.1">
    <property type="nucleotide sequence ID" value="NZ_QKRA01000005.1"/>
</dbReference>
<evidence type="ECO:0000313" key="3">
    <source>
        <dbReference type="Proteomes" id="UP000254326"/>
    </source>
</evidence>
<dbReference type="Proteomes" id="UP000254326">
    <property type="component" value="Unassembled WGS sequence"/>
</dbReference>
<dbReference type="Pfam" id="PF00903">
    <property type="entry name" value="Glyoxalase"/>
    <property type="match status" value="1"/>
</dbReference>
<organism evidence="2 3">
    <name type="scientific">Marinomonas piezotolerans</name>
    <dbReference type="NCBI Taxonomy" id="2213058"/>
    <lineage>
        <taxon>Bacteria</taxon>
        <taxon>Pseudomonadati</taxon>
        <taxon>Pseudomonadota</taxon>
        <taxon>Gammaproteobacteria</taxon>
        <taxon>Oceanospirillales</taxon>
        <taxon>Oceanospirillaceae</taxon>
        <taxon>Marinomonas</taxon>
    </lineage>
</organism>
<feature type="domain" description="VOC" evidence="1">
    <location>
        <begin position="4"/>
        <end position="121"/>
    </location>
</feature>
<accession>A0A370U867</accession>
<dbReference type="InterPro" id="IPR004360">
    <property type="entry name" value="Glyas_Fos-R_dOase_dom"/>
</dbReference>
<protein>
    <submittedName>
        <fullName evidence="2">VOC family protein</fullName>
    </submittedName>
</protein>
<dbReference type="EMBL" id="QKRA01000005">
    <property type="protein sequence ID" value="RDL43967.1"/>
    <property type="molecule type" value="Genomic_DNA"/>
</dbReference>
<proteinExistence type="predicted"/>